<name>A0A0E9X4F6_ANGAN</name>
<proteinExistence type="predicted"/>
<organism evidence="1">
    <name type="scientific">Anguilla anguilla</name>
    <name type="common">European freshwater eel</name>
    <name type="synonym">Muraena anguilla</name>
    <dbReference type="NCBI Taxonomy" id="7936"/>
    <lineage>
        <taxon>Eukaryota</taxon>
        <taxon>Metazoa</taxon>
        <taxon>Chordata</taxon>
        <taxon>Craniata</taxon>
        <taxon>Vertebrata</taxon>
        <taxon>Euteleostomi</taxon>
        <taxon>Actinopterygii</taxon>
        <taxon>Neopterygii</taxon>
        <taxon>Teleostei</taxon>
        <taxon>Anguilliformes</taxon>
        <taxon>Anguillidae</taxon>
        <taxon>Anguilla</taxon>
    </lineage>
</organism>
<protein>
    <submittedName>
        <fullName evidence="1">Uncharacterized protein</fullName>
    </submittedName>
</protein>
<sequence length="44" mass="4994">MNMSPGIYQTVPLSNQFSLKSPGLLERCCYFIAVSYAVYLELVF</sequence>
<reference evidence="1" key="1">
    <citation type="submission" date="2014-11" db="EMBL/GenBank/DDBJ databases">
        <authorList>
            <person name="Amaro Gonzalez C."/>
        </authorList>
    </citation>
    <scope>NUCLEOTIDE SEQUENCE</scope>
</reference>
<dbReference type="AlphaFoldDB" id="A0A0E9X4F6"/>
<accession>A0A0E9X4F6</accession>
<reference evidence="1" key="2">
    <citation type="journal article" date="2015" name="Fish Shellfish Immunol.">
        <title>Early steps in the European eel (Anguilla anguilla)-Vibrio vulnificus interaction in the gills: Role of the RtxA13 toxin.</title>
        <authorList>
            <person name="Callol A."/>
            <person name="Pajuelo D."/>
            <person name="Ebbesson L."/>
            <person name="Teles M."/>
            <person name="MacKenzie S."/>
            <person name="Amaro C."/>
        </authorList>
    </citation>
    <scope>NUCLEOTIDE SEQUENCE</scope>
</reference>
<dbReference type="EMBL" id="GBXM01010955">
    <property type="protein sequence ID" value="JAH97622.1"/>
    <property type="molecule type" value="Transcribed_RNA"/>
</dbReference>
<evidence type="ECO:0000313" key="1">
    <source>
        <dbReference type="EMBL" id="JAH97622.1"/>
    </source>
</evidence>